<keyword evidence="7 10" id="KW-0862">Zinc</keyword>
<feature type="zinc finger region" description="C3H1-type" evidence="10">
    <location>
        <begin position="62"/>
        <end position="89"/>
    </location>
</feature>
<evidence type="ECO:0000256" key="5">
    <source>
        <dbReference type="ARBA" id="ARBA00022737"/>
    </source>
</evidence>
<dbReference type="PANTHER" id="PTHR23102">
    <property type="entry name" value="CLEAVAGE AND POLYADENYLATION SPECIFICITY FACTOR SUBUNIT 4-RELATED"/>
    <property type="match status" value="1"/>
</dbReference>
<dbReference type="PANTHER" id="PTHR23102:SF24">
    <property type="entry name" value="CLEAVAGE AND POLYADENYLATION SPECIFICITY FACTOR SUBUNIT 4"/>
    <property type="match status" value="1"/>
</dbReference>
<dbReference type="InterPro" id="IPR045348">
    <property type="entry name" value="CPSF4/Yth1"/>
</dbReference>
<dbReference type="Gene3D" id="4.10.1000.10">
    <property type="entry name" value="Zinc finger, CCCH-type"/>
    <property type="match status" value="2"/>
</dbReference>
<sequence>MQDIVASVEGYDLEIDSFLHEQVGLRNLPFYGMDKSRASICEYYMRDTCVRGSYCPLRHVRGQKTVVCKHWLRYLCKKGDDCEFLHEYDMSKMPECYFYSKFRECNNKDCKYLHIDPESKVKECAWYLRGFCKHGPNCKHKHLRRVICINYVGGFCPEGPKCKYLHPKFEIPQLGQADQMGGKTVICHTCKQPGHKSVQCPQGMPAPENTIPIPLTGPNLSVRSQIEIDELKSLTNDLRPMTINQY</sequence>
<dbReference type="GO" id="GO:0005634">
    <property type="term" value="C:nucleus"/>
    <property type="evidence" value="ECO:0007669"/>
    <property type="project" value="UniProtKB-SubCell"/>
</dbReference>
<evidence type="ECO:0000259" key="11">
    <source>
        <dbReference type="PROSITE" id="PS50103"/>
    </source>
</evidence>
<evidence type="ECO:0000256" key="9">
    <source>
        <dbReference type="ARBA" id="ARBA00023242"/>
    </source>
</evidence>
<evidence type="ECO:0000256" key="3">
    <source>
        <dbReference type="ARBA" id="ARBA00022664"/>
    </source>
</evidence>
<feature type="domain" description="C3H1-type" evidence="11">
    <location>
        <begin position="118"/>
        <end position="145"/>
    </location>
</feature>
<evidence type="ECO:0000256" key="8">
    <source>
        <dbReference type="ARBA" id="ARBA00022884"/>
    </source>
</evidence>
<accession>A0AAV7K2V3</accession>
<keyword evidence="4 10" id="KW-0479">Metal-binding</keyword>
<proteinExistence type="predicted"/>
<keyword evidence="3" id="KW-0507">mRNA processing</keyword>
<evidence type="ECO:0000256" key="7">
    <source>
        <dbReference type="ARBA" id="ARBA00022833"/>
    </source>
</evidence>
<name>A0AAV7K2V3_9METZ</name>
<dbReference type="Pfam" id="PF00642">
    <property type="entry name" value="zf-CCCH"/>
    <property type="match status" value="1"/>
</dbReference>
<feature type="zinc finger region" description="C3H1-type" evidence="10">
    <location>
        <begin position="90"/>
        <end position="117"/>
    </location>
</feature>
<keyword evidence="5" id="KW-0677">Repeat</keyword>
<dbReference type="GO" id="GO:0006397">
    <property type="term" value="P:mRNA processing"/>
    <property type="evidence" value="ECO:0007669"/>
    <property type="project" value="UniProtKB-KW"/>
</dbReference>
<feature type="zinc finger region" description="C3H1-type" evidence="10">
    <location>
        <begin position="147"/>
        <end position="169"/>
    </location>
</feature>
<evidence type="ECO:0000256" key="2">
    <source>
        <dbReference type="ARBA" id="ARBA00016264"/>
    </source>
</evidence>
<dbReference type="InterPro" id="IPR000571">
    <property type="entry name" value="Znf_CCCH"/>
</dbReference>
<comment type="caution">
    <text evidence="13">The sequence shown here is derived from an EMBL/GenBank/DDBJ whole genome shotgun (WGS) entry which is preliminary data.</text>
</comment>
<dbReference type="AlphaFoldDB" id="A0AAV7K2V3"/>
<keyword evidence="8" id="KW-0694">RNA-binding</keyword>
<dbReference type="SUPFAM" id="SSF57756">
    <property type="entry name" value="Retrovirus zinc finger-like domains"/>
    <property type="match status" value="1"/>
</dbReference>
<feature type="domain" description="CCHC-type" evidence="12">
    <location>
        <begin position="187"/>
        <end position="202"/>
    </location>
</feature>
<evidence type="ECO:0000256" key="4">
    <source>
        <dbReference type="ARBA" id="ARBA00022723"/>
    </source>
</evidence>
<evidence type="ECO:0000256" key="6">
    <source>
        <dbReference type="ARBA" id="ARBA00022771"/>
    </source>
</evidence>
<evidence type="ECO:0000313" key="13">
    <source>
        <dbReference type="EMBL" id="KAI6655533.1"/>
    </source>
</evidence>
<dbReference type="InterPro" id="IPR001878">
    <property type="entry name" value="Znf_CCHC"/>
</dbReference>
<keyword evidence="9" id="KW-0539">Nucleus</keyword>
<comment type="subcellular location">
    <subcellularLocation>
        <location evidence="1">Nucleus</location>
    </subcellularLocation>
</comment>
<dbReference type="Pfam" id="PF00098">
    <property type="entry name" value="zf-CCHC"/>
    <property type="match status" value="1"/>
</dbReference>
<dbReference type="SUPFAM" id="SSF90229">
    <property type="entry name" value="CCCH zinc finger"/>
    <property type="match status" value="1"/>
</dbReference>
<dbReference type="GO" id="GO:0003723">
    <property type="term" value="F:RNA binding"/>
    <property type="evidence" value="ECO:0007669"/>
    <property type="project" value="UniProtKB-KW"/>
</dbReference>
<feature type="domain" description="C3H1-type" evidence="11">
    <location>
        <begin position="62"/>
        <end position="89"/>
    </location>
</feature>
<dbReference type="GO" id="GO:0008270">
    <property type="term" value="F:zinc ion binding"/>
    <property type="evidence" value="ECO:0007669"/>
    <property type="project" value="UniProtKB-KW"/>
</dbReference>
<evidence type="ECO:0000256" key="1">
    <source>
        <dbReference type="ARBA" id="ARBA00004123"/>
    </source>
</evidence>
<evidence type="ECO:0000259" key="12">
    <source>
        <dbReference type="PROSITE" id="PS50158"/>
    </source>
</evidence>
<dbReference type="InterPro" id="IPR036855">
    <property type="entry name" value="Znf_CCCH_sf"/>
</dbReference>
<feature type="domain" description="C3H1-type" evidence="11">
    <location>
        <begin position="35"/>
        <end position="61"/>
    </location>
</feature>
<keyword evidence="6 10" id="KW-0863">Zinc-finger</keyword>
<reference evidence="13 14" key="1">
    <citation type="journal article" date="2023" name="BMC Biol.">
        <title>The compact genome of the sponge Oopsacas minuta (Hexactinellida) is lacking key metazoan core genes.</title>
        <authorList>
            <person name="Santini S."/>
            <person name="Schenkelaars Q."/>
            <person name="Jourda C."/>
            <person name="Duchesne M."/>
            <person name="Belahbib H."/>
            <person name="Rocher C."/>
            <person name="Selva M."/>
            <person name="Riesgo A."/>
            <person name="Vervoort M."/>
            <person name="Leys S.P."/>
            <person name="Kodjabachian L."/>
            <person name="Le Bivic A."/>
            <person name="Borchiellini C."/>
            <person name="Claverie J.M."/>
            <person name="Renard E."/>
        </authorList>
    </citation>
    <scope>NUCLEOTIDE SEQUENCE [LARGE SCALE GENOMIC DNA]</scope>
    <source>
        <strain evidence="13">SPO-2</strain>
    </source>
</reference>
<protein>
    <recommendedName>
        <fullName evidence="2">Cleavage and polyadenylation specificity factor subunit 4</fullName>
    </recommendedName>
</protein>
<dbReference type="PROSITE" id="PS50103">
    <property type="entry name" value="ZF_C3H1"/>
    <property type="match status" value="5"/>
</dbReference>
<dbReference type="FunFam" id="4.10.1000.10:FF:000005">
    <property type="entry name" value="cleavage and polyadenylation specificity factor subunit 4"/>
    <property type="match status" value="1"/>
</dbReference>
<dbReference type="InterPro" id="IPR036875">
    <property type="entry name" value="Znf_CCHC_sf"/>
</dbReference>
<evidence type="ECO:0000313" key="14">
    <source>
        <dbReference type="Proteomes" id="UP001165289"/>
    </source>
</evidence>
<dbReference type="SMART" id="SM00356">
    <property type="entry name" value="ZnF_C3H1"/>
    <property type="match status" value="5"/>
</dbReference>
<evidence type="ECO:0000256" key="10">
    <source>
        <dbReference type="PROSITE-ProRule" id="PRU00723"/>
    </source>
</evidence>
<feature type="zinc finger region" description="C3H1-type" evidence="10">
    <location>
        <begin position="35"/>
        <end position="61"/>
    </location>
</feature>
<feature type="domain" description="C3H1-type" evidence="11">
    <location>
        <begin position="90"/>
        <end position="117"/>
    </location>
</feature>
<dbReference type="SMART" id="SM00343">
    <property type="entry name" value="ZnF_C2HC"/>
    <property type="match status" value="1"/>
</dbReference>
<gene>
    <name evidence="13" type="ORF">LOD99_2032</name>
</gene>
<keyword evidence="14" id="KW-1185">Reference proteome</keyword>
<dbReference type="EMBL" id="JAKMXF010000188">
    <property type="protein sequence ID" value="KAI6655533.1"/>
    <property type="molecule type" value="Genomic_DNA"/>
</dbReference>
<feature type="zinc finger region" description="C3H1-type" evidence="10">
    <location>
        <begin position="118"/>
        <end position="145"/>
    </location>
</feature>
<dbReference type="Proteomes" id="UP001165289">
    <property type="component" value="Unassembled WGS sequence"/>
</dbReference>
<dbReference type="PROSITE" id="PS50158">
    <property type="entry name" value="ZF_CCHC"/>
    <property type="match status" value="1"/>
</dbReference>
<organism evidence="13 14">
    <name type="scientific">Oopsacas minuta</name>
    <dbReference type="NCBI Taxonomy" id="111878"/>
    <lineage>
        <taxon>Eukaryota</taxon>
        <taxon>Metazoa</taxon>
        <taxon>Porifera</taxon>
        <taxon>Hexactinellida</taxon>
        <taxon>Hexasterophora</taxon>
        <taxon>Lyssacinosida</taxon>
        <taxon>Leucopsacidae</taxon>
        <taxon>Oopsacas</taxon>
    </lineage>
</organism>
<feature type="domain" description="C3H1-type" evidence="11">
    <location>
        <begin position="147"/>
        <end position="169"/>
    </location>
</feature>